<evidence type="ECO:0000313" key="2">
    <source>
        <dbReference type="EMBL" id="PNU21407.1"/>
    </source>
</evidence>
<dbReference type="Pfam" id="PF13470">
    <property type="entry name" value="PIN_3"/>
    <property type="match status" value="1"/>
</dbReference>
<dbReference type="Proteomes" id="UP000236340">
    <property type="component" value="Unassembled WGS sequence"/>
</dbReference>
<proteinExistence type="predicted"/>
<dbReference type="InterPro" id="IPR029060">
    <property type="entry name" value="PIN-like_dom_sf"/>
</dbReference>
<evidence type="ECO:0000313" key="3">
    <source>
        <dbReference type="Proteomes" id="UP000236340"/>
    </source>
</evidence>
<gene>
    <name evidence="2" type="ORF">C2E25_02290</name>
</gene>
<feature type="domain" description="PIN" evidence="1">
    <location>
        <begin position="5"/>
        <end position="110"/>
    </location>
</feature>
<sequence length="137" mass="15284">MNRYRLFLDANVLFTAAHNPDGKAAFLITLANDGYWQVVTSDLAIEEVRRNLERKYPRAMAQLEVLLNAVRIVASPAVTDSPINLPEKDRPIFAAARSCRATHLLTGDRKHFGPFFNQPQICAGIMIQTVSDFLAAI</sequence>
<comment type="caution">
    <text evidence="2">The sequence shown here is derived from an EMBL/GenBank/DDBJ whole genome shotgun (WGS) entry which is preliminary data.</text>
</comment>
<reference evidence="2 3" key="1">
    <citation type="journal article" date="2018" name="Genome Announc.">
        <title>Genome Sequence of Geothermobacter sp. HR-1 Iron Reducer from the Loihi Seamount.</title>
        <authorList>
            <person name="Smith H."/>
            <person name="Abuyen K."/>
            <person name="Tremblay J."/>
            <person name="Savalia P."/>
            <person name="Perez-Rodriguez I."/>
            <person name="Emerson D."/>
            <person name="Tully B."/>
            <person name="Amend J."/>
        </authorList>
    </citation>
    <scope>NUCLEOTIDE SEQUENCE [LARGE SCALE GENOMIC DNA]</scope>
    <source>
        <strain evidence="2 3">HR-1</strain>
    </source>
</reference>
<name>A0A2K2HDN4_9BACT</name>
<accession>A0A2K2HDN4</accession>
<dbReference type="InterPro" id="IPR002716">
    <property type="entry name" value="PIN_dom"/>
</dbReference>
<dbReference type="EMBL" id="PPFX01000003">
    <property type="protein sequence ID" value="PNU21407.1"/>
    <property type="molecule type" value="Genomic_DNA"/>
</dbReference>
<dbReference type="OrthoDB" id="32841at2"/>
<dbReference type="SUPFAM" id="SSF88723">
    <property type="entry name" value="PIN domain-like"/>
    <property type="match status" value="1"/>
</dbReference>
<dbReference type="AlphaFoldDB" id="A0A2K2HDN4"/>
<keyword evidence="2" id="KW-0238">DNA-binding</keyword>
<dbReference type="RefSeq" id="WP_103114178.1">
    <property type="nucleotide sequence ID" value="NZ_PPFX01000003.1"/>
</dbReference>
<evidence type="ECO:0000259" key="1">
    <source>
        <dbReference type="Pfam" id="PF13470"/>
    </source>
</evidence>
<protein>
    <submittedName>
        <fullName evidence="2">DNA-binding protein</fullName>
    </submittedName>
</protein>
<organism evidence="2 3">
    <name type="scientific">Geothermobacter hydrogeniphilus</name>
    <dbReference type="NCBI Taxonomy" id="1969733"/>
    <lineage>
        <taxon>Bacteria</taxon>
        <taxon>Pseudomonadati</taxon>
        <taxon>Thermodesulfobacteriota</taxon>
        <taxon>Desulfuromonadia</taxon>
        <taxon>Desulfuromonadales</taxon>
        <taxon>Geothermobacteraceae</taxon>
        <taxon>Geothermobacter</taxon>
    </lineage>
</organism>
<dbReference type="GO" id="GO:0003677">
    <property type="term" value="F:DNA binding"/>
    <property type="evidence" value="ECO:0007669"/>
    <property type="project" value="UniProtKB-KW"/>
</dbReference>